<dbReference type="InterPro" id="IPR025756">
    <property type="entry name" value="Myb_CC_LHEQLE"/>
</dbReference>
<dbReference type="Pfam" id="PF00249">
    <property type="entry name" value="Myb_DNA-binding"/>
    <property type="match status" value="1"/>
</dbReference>
<dbReference type="PANTHER" id="PTHR31499">
    <property type="entry name" value="MYB FAMILY TRANSCRIPTION FACTOR PHL11"/>
    <property type="match status" value="1"/>
</dbReference>
<evidence type="ECO:0000313" key="6">
    <source>
        <dbReference type="EMBL" id="KAK9120456.1"/>
    </source>
</evidence>
<reference evidence="6 7" key="1">
    <citation type="submission" date="2024-01" db="EMBL/GenBank/DDBJ databases">
        <title>Genome assemblies of Stephania.</title>
        <authorList>
            <person name="Yang L."/>
        </authorList>
    </citation>
    <scope>NUCLEOTIDE SEQUENCE [LARGE SCALE GENOMIC DNA]</scope>
    <source>
        <strain evidence="6">YNDBR</strain>
        <tissue evidence="6">Leaf</tissue>
    </source>
</reference>
<dbReference type="FunFam" id="1.10.10.60:FF:000002">
    <property type="entry name" value="Myb family transcription factor"/>
    <property type="match status" value="1"/>
</dbReference>
<gene>
    <name evidence="6" type="ORF">Syun_018073</name>
</gene>
<dbReference type="InterPro" id="IPR009057">
    <property type="entry name" value="Homeodomain-like_sf"/>
</dbReference>
<proteinExistence type="predicted"/>
<feature type="domain" description="HTH myb-type" evidence="5">
    <location>
        <begin position="22"/>
        <end position="82"/>
    </location>
</feature>
<evidence type="ECO:0000313" key="7">
    <source>
        <dbReference type="Proteomes" id="UP001420932"/>
    </source>
</evidence>
<dbReference type="NCBIfam" id="TIGR01557">
    <property type="entry name" value="myb_SHAQKYF"/>
    <property type="match status" value="1"/>
</dbReference>
<dbReference type="Pfam" id="PF14379">
    <property type="entry name" value="Myb_CC_LHEQLE"/>
    <property type="match status" value="1"/>
</dbReference>
<dbReference type="PROSITE" id="PS51294">
    <property type="entry name" value="HTH_MYB"/>
    <property type="match status" value="1"/>
</dbReference>
<dbReference type="GO" id="GO:0003677">
    <property type="term" value="F:DNA binding"/>
    <property type="evidence" value="ECO:0007669"/>
    <property type="project" value="InterPro"/>
</dbReference>
<dbReference type="InterPro" id="IPR006447">
    <property type="entry name" value="Myb_dom_plants"/>
</dbReference>
<evidence type="ECO:0000256" key="2">
    <source>
        <dbReference type="ARBA" id="ARBA00023163"/>
    </source>
</evidence>
<keyword evidence="1" id="KW-0805">Transcription regulation</keyword>
<dbReference type="InterPro" id="IPR017930">
    <property type="entry name" value="Myb_dom"/>
</dbReference>
<dbReference type="Proteomes" id="UP001420932">
    <property type="component" value="Unassembled WGS sequence"/>
</dbReference>
<evidence type="ECO:0000259" key="5">
    <source>
        <dbReference type="PROSITE" id="PS51294"/>
    </source>
</evidence>
<dbReference type="PANTHER" id="PTHR31499:SF23">
    <property type="entry name" value="MYB FAMILY TRANSCRIPTION FACTOR PHL11"/>
    <property type="match status" value="1"/>
</dbReference>
<keyword evidence="2" id="KW-0804">Transcription</keyword>
<comment type="caution">
    <text evidence="6">The sequence shown here is derived from an EMBL/GenBank/DDBJ whole genome shotgun (WGS) entry which is preliminary data.</text>
</comment>
<dbReference type="InterPro" id="IPR001005">
    <property type="entry name" value="SANT/Myb"/>
</dbReference>
<dbReference type="Gene3D" id="1.10.10.60">
    <property type="entry name" value="Homeodomain-like"/>
    <property type="match status" value="1"/>
</dbReference>
<keyword evidence="3" id="KW-0539">Nucleus</keyword>
<dbReference type="AlphaFoldDB" id="A0AAP0IRN6"/>
<evidence type="ECO:0000256" key="1">
    <source>
        <dbReference type="ARBA" id="ARBA00023015"/>
    </source>
</evidence>
<accession>A0AAP0IRN6</accession>
<protein>
    <recommendedName>
        <fullName evidence="5">HTH myb-type domain-containing protein</fullName>
    </recommendedName>
</protein>
<dbReference type="InterPro" id="IPR046955">
    <property type="entry name" value="PHR1-like"/>
</dbReference>
<organism evidence="6 7">
    <name type="scientific">Stephania yunnanensis</name>
    <dbReference type="NCBI Taxonomy" id="152371"/>
    <lineage>
        <taxon>Eukaryota</taxon>
        <taxon>Viridiplantae</taxon>
        <taxon>Streptophyta</taxon>
        <taxon>Embryophyta</taxon>
        <taxon>Tracheophyta</taxon>
        <taxon>Spermatophyta</taxon>
        <taxon>Magnoliopsida</taxon>
        <taxon>Ranunculales</taxon>
        <taxon>Menispermaceae</taxon>
        <taxon>Menispermoideae</taxon>
        <taxon>Cissampelideae</taxon>
        <taxon>Stephania</taxon>
    </lineage>
</organism>
<sequence length="265" mass="29790">MDGVRGRARSCPSDAGGIVFSREPKPRLRWTPELHDRFVDAVTKLGGPDKATPKSVLRLMGLKGLTLFHLKSHLQKYRMGKQARKEDNSDQNKVNAGDSDRQGLVNFSITTTSSPKKITRREIPIADTLMYQIEVQRRLYEQLEVQKKLQLRIEAQGKYLQAILEKAQESLTSSINCTNSAEASRTQLTDFNLALSGLMENMGHVSEEDAHTDPIIQNNVFFDNHKKTHNSAFHLYHEGKGGIKKDVNIKIEHVSCLLDLNVKGG</sequence>
<keyword evidence="7" id="KW-1185">Reference proteome</keyword>
<evidence type="ECO:0000256" key="3">
    <source>
        <dbReference type="ARBA" id="ARBA00023242"/>
    </source>
</evidence>
<name>A0AAP0IRN6_9MAGN</name>
<feature type="region of interest" description="Disordered" evidence="4">
    <location>
        <begin position="1"/>
        <end position="20"/>
    </location>
</feature>
<dbReference type="GO" id="GO:0003700">
    <property type="term" value="F:DNA-binding transcription factor activity"/>
    <property type="evidence" value="ECO:0007669"/>
    <property type="project" value="InterPro"/>
</dbReference>
<evidence type="ECO:0000256" key="4">
    <source>
        <dbReference type="SAM" id="MobiDB-lite"/>
    </source>
</evidence>
<feature type="region of interest" description="Disordered" evidence="4">
    <location>
        <begin position="80"/>
        <end position="100"/>
    </location>
</feature>
<dbReference type="EMBL" id="JBBNAF010000008">
    <property type="protein sequence ID" value="KAK9120456.1"/>
    <property type="molecule type" value="Genomic_DNA"/>
</dbReference>
<dbReference type="SUPFAM" id="SSF46689">
    <property type="entry name" value="Homeodomain-like"/>
    <property type="match status" value="1"/>
</dbReference>